<gene>
    <name evidence="11" type="ORF">GCM10010921_12270</name>
</gene>
<evidence type="ECO:0000256" key="3">
    <source>
        <dbReference type="ARBA" id="ARBA00022618"/>
    </source>
</evidence>
<dbReference type="GO" id="GO:0005886">
    <property type="term" value="C:plasma membrane"/>
    <property type="evidence" value="ECO:0007669"/>
    <property type="project" value="TreeGrafter"/>
</dbReference>
<evidence type="ECO:0000256" key="8">
    <source>
        <dbReference type="SAM" id="MobiDB-lite"/>
    </source>
</evidence>
<name>A0A917MLE7_9MICO</name>
<keyword evidence="7" id="KW-0131">Cell cycle</keyword>
<dbReference type="InterPro" id="IPR034746">
    <property type="entry name" value="POTRA"/>
</dbReference>
<keyword evidence="6 9" id="KW-0472">Membrane</keyword>
<dbReference type="Gene3D" id="3.10.20.310">
    <property type="entry name" value="membrane protein fhac"/>
    <property type="match status" value="1"/>
</dbReference>
<feature type="region of interest" description="Disordered" evidence="8">
    <location>
        <begin position="1"/>
        <end position="82"/>
    </location>
</feature>
<dbReference type="InterPro" id="IPR005548">
    <property type="entry name" value="Cell_div_FtsQ/DivIB_C"/>
</dbReference>
<dbReference type="AlphaFoldDB" id="A0A917MLE7"/>
<comment type="subcellular location">
    <subcellularLocation>
        <location evidence="1">Membrane</location>
    </subcellularLocation>
</comment>
<dbReference type="RefSeq" id="WP_229663107.1">
    <property type="nucleotide sequence ID" value="NZ_BMJY01000003.1"/>
</dbReference>
<dbReference type="GO" id="GO:0051301">
    <property type="term" value="P:cell division"/>
    <property type="evidence" value="ECO:0007669"/>
    <property type="project" value="UniProtKB-KW"/>
</dbReference>
<comment type="caution">
    <text evidence="11">The sequence shown here is derived from an EMBL/GenBank/DDBJ whole genome shotgun (WGS) entry which is preliminary data.</text>
</comment>
<feature type="compositionally biased region" description="Low complexity" evidence="8">
    <location>
        <begin position="68"/>
        <end position="82"/>
    </location>
</feature>
<dbReference type="InterPro" id="IPR013685">
    <property type="entry name" value="POTRA_FtsQ_type"/>
</dbReference>
<sequence>MRRPGPLPPPERDRAGDAPTRPSDAPAQPTGDSGRAGEQRRPRAVLPLRPKRAEVGPAVETPPHEVDAAPADGASAAAPSAAPGAGWRHVWRATRARRRALRAEIRRFTGRARRRRMAWITGVAAVLLLVVGSVGAAYSPLFAVQRIVVVGAEAIDDAALQEALGAQLGRPLPTVDHSEVKAALVAFPLIETYTLEARPPHELVVRIVERTPVGVVRSEAGVSTVDAAGVVLSTGDAGPEGLPEIDAAGGLAAPAFAAAAQVLRSLPEDVHARVATVRAGTPDDVTLILHDGTEVLWGSADDSVLKAAGLEAAPEGHHHYDVSSPGAIVVR</sequence>
<keyword evidence="4 9" id="KW-0812">Transmembrane</keyword>
<dbReference type="PANTHER" id="PTHR37820:SF1">
    <property type="entry name" value="CELL DIVISION PROTEIN FTSQ"/>
    <property type="match status" value="1"/>
</dbReference>
<accession>A0A917MLE7</accession>
<keyword evidence="5 9" id="KW-1133">Transmembrane helix</keyword>
<proteinExistence type="predicted"/>
<evidence type="ECO:0000256" key="7">
    <source>
        <dbReference type="ARBA" id="ARBA00023306"/>
    </source>
</evidence>
<evidence type="ECO:0000259" key="10">
    <source>
        <dbReference type="PROSITE" id="PS51779"/>
    </source>
</evidence>
<dbReference type="InterPro" id="IPR050487">
    <property type="entry name" value="FtsQ_DivIB"/>
</dbReference>
<evidence type="ECO:0000256" key="4">
    <source>
        <dbReference type="ARBA" id="ARBA00022692"/>
    </source>
</evidence>
<dbReference type="Pfam" id="PF03799">
    <property type="entry name" value="FtsQ_DivIB_C"/>
    <property type="match status" value="1"/>
</dbReference>
<keyword evidence="3" id="KW-0132">Cell division</keyword>
<feature type="domain" description="POTRA" evidence="10">
    <location>
        <begin position="142"/>
        <end position="210"/>
    </location>
</feature>
<evidence type="ECO:0000256" key="6">
    <source>
        <dbReference type="ARBA" id="ARBA00023136"/>
    </source>
</evidence>
<feature type="transmembrane region" description="Helical" evidence="9">
    <location>
        <begin position="117"/>
        <end position="138"/>
    </location>
</feature>
<evidence type="ECO:0000256" key="1">
    <source>
        <dbReference type="ARBA" id="ARBA00004370"/>
    </source>
</evidence>
<keyword evidence="2" id="KW-1003">Cell membrane</keyword>
<evidence type="ECO:0000256" key="5">
    <source>
        <dbReference type="ARBA" id="ARBA00022989"/>
    </source>
</evidence>
<evidence type="ECO:0000256" key="9">
    <source>
        <dbReference type="SAM" id="Phobius"/>
    </source>
</evidence>
<evidence type="ECO:0000256" key="2">
    <source>
        <dbReference type="ARBA" id="ARBA00022475"/>
    </source>
</evidence>
<reference evidence="11" key="2">
    <citation type="submission" date="2020-09" db="EMBL/GenBank/DDBJ databases">
        <authorList>
            <person name="Sun Q."/>
            <person name="Zhou Y."/>
        </authorList>
    </citation>
    <scope>NUCLEOTIDE SEQUENCE</scope>
    <source>
        <strain evidence="11">CGMCC 1.15794</strain>
    </source>
</reference>
<protein>
    <recommendedName>
        <fullName evidence="10">POTRA domain-containing protein</fullName>
    </recommendedName>
</protein>
<dbReference type="Pfam" id="PF08478">
    <property type="entry name" value="POTRA_1"/>
    <property type="match status" value="1"/>
</dbReference>
<dbReference type="EMBL" id="BMJY01000003">
    <property type="protein sequence ID" value="GGH40376.1"/>
    <property type="molecule type" value="Genomic_DNA"/>
</dbReference>
<reference evidence="11" key="1">
    <citation type="journal article" date="2014" name="Int. J. Syst. Evol. Microbiol.">
        <title>Complete genome sequence of Corynebacterium casei LMG S-19264T (=DSM 44701T), isolated from a smear-ripened cheese.</title>
        <authorList>
            <consortium name="US DOE Joint Genome Institute (JGI-PGF)"/>
            <person name="Walter F."/>
            <person name="Albersmeier A."/>
            <person name="Kalinowski J."/>
            <person name="Ruckert C."/>
        </authorList>
    </citation>
    <scope>NUCLEOTIDE SEQUENCE</scope>
    <source>
        <strain evidence="11">CGMCC 1.15794</strain>
    </source>
</reference>
<evidence type="ECO:0000313" key="12">
    <source>
        <dbReference type="Proteomes" id="UP000657592"/>
    </source>
</evidence>
<evidence type="ECO:0000313" key="11">
    <source>
        <dbReference type="EMBL" id="GGH40376.1"/>
    </source>
</evidence>
<dbReference type="PROSITE" id="PS51779">
    <property type="entry name" value="POTRA"/>
    <property type="match status" value="1"/>
</dbReference>
<dbReference type="PANTHER" id="PTHR37820">
    <property type="entry name" value="CELL DIVISION PROTEIN DIVIB"/>
    <property type="match status" value="1"/>
</dbReference>
<dbReference type="Proteomes" id="UP000657592">
    <property type="component" value="Unassembled WGS sequence"/>
</dbReference>
<keyword evidence="12" id="KW-1185">Reference proteome</keyword>
<organism evidence="11 12">
    <name type="scientific">Microbacterium album</name>
    <dbReference type="NCBI Taxonomy" id="2053191"/>
    <lineage>
        <taxon>Bacteria</taxon>
        <taxon>Bacillati</taxon>
        <taxon>Actinomycetota</taxon>
        <taxon>Actinomycetes</taxon>
        <taxon>Micrococcales</taxon>
        <taxon>Microbacteriaceae</taxon>
        <taxon>Microbacterium</taxon>
    </lineage>
</organism>